<dbReference type="PANTHER" id="PTHR43744:SF6">
    <property type="entry name" value="ABC TRANSPORTER PERMEASE PROTEIN YESQ-RELATED"/>
    <property type="match status" value="1"/>
</dbReference>
<dbReference type="OMA" id="NWGAMFA"/>
<evidence type="ECO:0000256" key="3">
    <source>
        <dbReference type="ARBA" id="ARBA00022475"/>
    </source>
</evidence>
<dbReference type="GeneID" id="93865209"/>
<reference evidence="8 9" key="1">
    <citation type="submission" date="2016-08" db="EMBL/GenBank/DDBJ databases">
        <title>A novel genetic cassette of butanologenic Thermoanaerobacterium thermosaccharolyticum that directly convert cellulose to butanol.</title>
        <authorList>
            <person name="Li T."/>
            <person name="He J."/>
        </authorList>
    </citation>
    <scope>NUCLEOTIDE SEQUENCE [LARGE SCALE GENOMIC DNA]</scope>
    <source>
        <strain evidence="8 9">TG57</strain>
    </source>
</reference>
<comment type="similarity">
    <text evidence="7">Belongs to the binding-protein-dependent transport system permease family.</text>
</comment>
<keyword evidence="5 7" id="KW-1133">Transmembrane helix</keyword>
<dbReference type="Pfam" id="PF00528">
    <property type="entry name" value="BPD_transp_1"/>
    <property type="match status" value="1"/>
</dbReference>
<dbReference type="EMBL" id="CP016893">
    <property type="protein sequence ID" value="AST57059.1"/>
    <property type="molecule type" value="Genomic_DNA"/>
</dbReference>
<keyword evidence="3" id="KW-1003">Cell membrane</keyword>
<dbReference type="SUPFAM" id="SSF161098">
    <property type="entry name" value="MetI-like"/>
    <property type="match status" value="1"/>
</dbReference>
<dbReference type="PANTHER" id="PTHR43744">
    <property type="entry name" value="ABC TRANSPORTER PERMEASE PROTEIN MG189-RELATED-RELATED"/>
    <property type="match status" value="1"/>
</dbReference>
<comment type="subcellular location">
    <subcellularLocation>
        <location evidence="1 7">Cell membrane</location>
        <topology evidence="1 7">Multi-pass membrane protein</topology>
    </subcellularLocation>
</comment>
<evidence type="ECO:0000256" key="4">
    <source>
        <dbReference type="ARBA" id="ARBA00022692"/>
    </source>
</evidence>
<evidence type="ECO:0000313" key="9">
    <source>
        <dbReference type="Proteomes" id="UP000214975"/>
    </source>
</evidence>
<dbReference type="GO" id="GO:0005886">
    <property type="term" value="C:plasma membrane"/>
    <property type="evidence" value="ECO:0007669"/>
    <property type="project" value="UniProtKB-SubCell"/>
</dbReference>
<dbReference type="Proteomes" id="UP000214975">
    <property type="component" value="Chromosome"/>
</dbReference>
<accession>A0A223HX46</accession>
<name>A0A223HX46_THETR</name>
<proteinExistence type="inferred from homology"/>
<keyword evidence="2 7" id="KW-0813">Transport</keyword>
<feature type="transmembrane region" description="Helical" evidence="7">
    <location>
        <begin position="130"/>
        <end position="152"/>
    </location>
</feature>
<dbReference type="AlphaFoldDB" id="A0A223HX46"/>
<dbReference type="Gene3D" id="1.10.3720.10">
    <property type="entry name" value="MetI-like"/>
    <property type="match status" value="1"/>
</dbReference>
<keyword evidence="6 7" id="KW-0472">Membrane</keyword>
<dbReference type="GO" id="GO:0055085">
    <property type="term" value="P:transmembrane transport"/>
    <property type="evidence" value="ECO:0007669"/>
    <property type="project" value="InterPro"/>
</dbReference>
<sequence>MNSETALNNTQLKMDKGYRKRELRRRVNLAIRYTILTVGALIMLYPIIWLIGASFKTNSEIFSSISFIPKRIDFTPYIKGWITGTQYTFATYYLNTFKYVIPKVIFTVISSVLTAYGFSRFNFPFKKPLFAILISTMFLPQIVLRIPLYLFWKQLHLLDTFIPLYANDIFAAEAFFVFMIIQFMRGIPKELDEAAKIDGCNSFTILTRILLPVITPAIVSVTIFQFMWSMNDFMGPLIYISSVSKYPVSIALKMAMDATSGNFEWNKIIAMSVIALIPSIVVFFSAQKYFVEGISTSGLKG</sequence>
<feature type="transmembrane region" description="Helical" evidence="7">
    <location>
        <begin position="164"/>
        <end position="184"/>
    </location>
</feature>
<feature type="transmembrane region" description="Helical" evidence="7">
    <location>
        <begin position="205"/>
        <end position="227"/>
    </location>
</feature>
<evidence type="ECO:0000256" key="2">
    <source>
        <dbReference type="ARBA" id="ARBA00022448"/>
    </source>
</evidence>
<dbReference type="RefSeq" id="WP_013298821.1">
    <property type="nucleotide sequence ID" value="NZ_CP016893.1"/>
</dbReference>
<evidence type="ECO:0000313" key="8">
    <source>
        <dbReference type="EMBL" id="AST57059.1"/>
    </source>
</evidence>
<evidence type="ECO:0000256" key="5">
    <source>
        <dbReference type="ARBA" id="ARBA00022989"/>
    </source>
</evidence>
<evidence type="ECO:0000256" key="7">
    <source>
        <dbReference type="RuleBase" id="RU363032"/>
    </source>
</evidence>
<dbReference type="CDD" id="cd06261">
    <property type="entry name" value="TM_PBP2"/>
    <property type="match status" value="1"/>
</dbReference>
<dbReference type="PROSITE" id="PS50928">
    <property type="entry name" value="ABC_TM1"/>
    <property type="match status" value="1"/>
</dbReference>
<feature type="transmembrane region" description="Helical" evidence="7">
    <location>
        <begin position="268"/>
        <end position="286"/>
    </location>
</feature>
<keyword evidence="4 7" id="KW-0812">Transmembrane</keyword>
<evidence type="ECO:0000256" key="6">
    <source>
        <dbReference type="ARBA" id="ARBA00023136"/>
    </source>
</evidence>
<gene>
    <name evidence="8" type="ORF">Thert_00933</name>
</gene>
<feature type="transmembrane region" description="Helical" evidence="7">
    <location>
        <begin position="29"/>
        <end position="51"/>
    </location>
</feature>
<organism evidence="8 9">
    <name type="scientific">Thermoanaerobacterium thermosaccharolyticum</name>
    <name type="common">Clostridium thermosaccharolyticum</name>
    <dbReference type="NCBI Taxonomy" id="1517"/>
    <lineage>
        <taxon>Bacteria</taxon>
        <taxon>Bacillati</taxon>
        <taxon>Bacillota</taxon>
        <taxon>Clostridia</taxon>
        <taxon>Thermoanaerobacterales</taxon>
        <taxon>Thermoanaerobacteraceae</taxon>
        <taxon>Thermoanaerobacterium</taxon>
    </lineage>
</organism>
<evidence type="ECO:0000256" key="1">
    <source>
        <dbReference type="ARBA" id="ARBA00004651"/>
    </source>
</evidence>
<feature type="transmembrane region" description="Helical" evidence="7">
    <location>
        <begin position="99"/>
        <end position="118"/>
    </location>
</feature>
<dbReference type="InterPro" id="IPR000515">
    <property type="entry name" value="MetI-like"/>
</dbReference>
<protein>
    <submittedName>
        <fullName evidence="8">Sugar ABC transporter permease</fullName>
    </submittedName>
</protein>
<dbReference type="InterPro" id="IPR035906">
    <property type="entry name" value="MetI-like_sf"/>
</dbReference>